<dbReference type="EMBL" id="PRLP01000057">
    <property type="protein sequence ID" value="PPC76121.1"/>
    <property type="molecule type" value="Genomic_DNA"/>
</dbReference>
<evidence type="ECO:0008006" key="4">
    <source>
        <dbReference type="Google" id="ProtNLM"/>
    </source>
</evidence>
<dbReference type="Proteomes" id="UP000238196">
    <property type="component" value="Unassembled WGS sequence"/>
</dbReference>
<protein>
    <recommendedName>
        <fullName evidence="4">DUF4124 domain-containing protein</fullName>
    </recommendedName>
</protein>
<evidence type="ECO:0000313" key="3">
    <source>
        <dbReference type="Proteomes" id="UP000238196"/>
    </source>
</evidence>
<accession>A0A2S5KMS5</accession>
<name>A0A2S5KMS5_9PROT</name>
<dbReference type="AlphaFoldDB" id="A0A2S5KMS5"/>
<sequence>MPVANADIYFCMVDGVKTFTDKACADGVKLSEPEDQPAPDMASAATAPSAGSAQNDAVIEQLNDQLANNPPAAGGLPNAFEAQAQHMKRLADSHRVENGMTPYWVARAWGEPTNKSTLSTADDIVENWQWEDSGGAIIHEVMFMNGVLFSFQ</sequence>
<feature type="compositionally biased region" description="Low complexity" evidence="1">
    <location>
        <begin position="38"/>
        <end position="53"/>
    </location>
</feature>
<reference evidence="2 3" key="1">
    <citation type="submission" date="2018-02" db="EMBL/GenBank/DDBJ databases">
        <title>novel marine gammaproteobacteria from coastal saline agro ecosystem.</title>
        <authorList>
            <person name="Krishnan R."/>
            <person name="Ramesh Kumar N."/>
        </authorList>
    </citation>
    <scope>NUCLEOTIDE SEQUENCE [LARGE SCALE GENOMIC DNA]</scope>
    <source>
        <strain evidence="2 3">228</strain>
    </source>
</reference>
<gene>
    <name evidence="2" type="ORF">C4K68_17175</name>
</gene>
<evidence type="ECO:0000313" key="2">
    <source>
        <dbReference type="EMBL" id="PPC76121.1"/>
    </source>
</evidence>
<proteinExistence type="predicted"/>
<organism evidence="2 3">
    <name type="scientific">Proteobacteria bacterium 228</name>
    <dbReference type="NCBI Taxonomy" id="2083153"/>
    <lineage>
        <taxon>Bacteria</taxon>
        <taxon>Pseudomonadati</taxon>
        <taxon>Pseudomonadota</taxon>
    </lineage>
</organism>
<feature type="region of interest" description="Disordered" evidence="1">
    <location>
        <begin position="30"/>
        <end position="58"/>
    </location>
</feature>
<evidence type="ECO:0000256" key="1">
    <source>
        <dbReference type="SAM" id="MobiDB-lite"/>
    </source>
</evidence>
<comment type="caution">
    <text evidence="2">The sequence shown here is derived from an EMBL/GenBank/DDBJ whole genome shotgun (WGS) entry which is preliminary data.</text>
</comment>